<protein>
    <submittedName>
        <fullName evidence="1">Uncharacterized protein</fullName>
    </submittedName>
</protein>
<evidence type="ECO:0000313" key="2">
    <source>
        <dbReference type="Proteomes" id="UP001463665"/>
    </source>
</evidence>
<dbReference type="Proteomes" id="UP001463665">
    <property type="component" value="Chromosome"/>
</dbReference>
<dbReference type="AlphaFoldDB" id="A0AAU6WJN1"/>
<dbReference type="RefSeq" id="WP_294230277.1">
    <property type="nucleotide sequence ID" value="NZ_CP154834.1"/>
</dbReference>
<dbReference type="EMBL" id="CP154834">
    <property type="protein sequence ID" value="XAO72684.1"/>
    <property type="molecule type" value="Genomic_DNA"/>
</dbReference>
<gene>
    <name evidence="1" type="ORF">AAFP95_12415</name>
</gene>
<name>A0AAU6WJN1_9FLAO</name>
<organism evidence="1 2">
    <name type="scientific">Chryseobacterium endophyticum</name>
    <dbReference type="NCBI Taxonomy" id="1854762"/>
    <lineage>
        <taxon>Bacteria</taxon>
        <taxon>Pseudomonadati</taxon>
        <taxon>Bacteroidota</taxon>
        <taxon>Flavobacteriia</taxon>
        <taxon>Flavobacteriales</taxon>
        <taxon>Weeksellaceae</taxon>
        <taxon>Chryseobacterium group</taxon>
        <taxon>Chryseobacterium</taxon>
    </lineage>
</organism>
<accession>A0AAU6WJN1</accession>
<evidence type="ECO:0000313" key="1">
    <source>
        <dbReference type="EMBL" id="XAO72684.1"/>
    </source>
</evidence>
<keyword evidence="2" id="KW-1185">Reference proteome</keyword>
<proteinExistence type="predicted"/>
<sequence length="174" mass="20160">MSYHYYISVTAHINNRGVDAAISTPAMEEASELSSMGINEIIQVITDLQDVVSGQMDYLNWGTDLLNVTSEGDVTLYGRYDKAMETQVSTRSLISFLTELKRFKEYCLERDYYKSIISRAFTSVRAEPSRYRRWPSSDLHYLITVDRITVTLTLETEDFHLSTEEYTAQLNRYF</sequence>
<reference evidence="1 2" key="1">
    <citation type="submission" date="2024-04" db="EMBL/GenBank/DDBJ databases">
        <title>Genome sequencing and assembly of rice foliar adapted Chryseobacterium endophyticum OsEnb-ALM-A6.</title>
        <authorList>
            <person name="Kumar S."/>
            <person name="Javed M."/>
            <person name="Chouhan V."/>
            <person name="Charishma K."/>
            <person name="Patel A."/>
            <person name="Kumar M."/>
            <person name="Sahu K.P."/>
            <person name="Kumar A."/>
        </authorList>
    </citation>
    <scope>NUCLEOTIDE SEQUENCE [LARGE SCALE GENOMIC DNA]</scope>
    <source>
        <strain evidence="1 2">OsEnb-ALM-A6</strain>
    </source>
</reference>